<gene>
    <name evidence="7" type="ORF">IQ217_07400</name>
</gene>
<protein>
    <recommendedName>
        <fullName evidence="6">Probable membrane transporter protein</fullName>
    </recommendedName>
</protein>
<dbReference type="PANTHER" id="PTHR43701:SF2">
    <property type="entry name" value="MEMBRANE TRANSPORTER PROTEIN YJNA-RELATED"/>
    <property type="match status" value="1"/>
</dbReference>
<evidence type="ECO:0000256" key="6">
    <source>
        <dbReference type="RuleBase" id="RU363041"/>
    </source>
</evidence>
<organism evidence="7 8">
    <name type="scientific">Synechocystis salina LEGE 00031</name>
    <dbReference type="NCBI Taxonomy" id="1828736"/>
    <lineage>
        <taxon>Bacteria</taxon>
        <taxon>Bacillati</taxon>
        <taxon>Cyanobacteriota</taxon>
        <taxon>Cyanophyceae</taxon>
        <taxon>Synechococcales</taxon>
        <taxon>Merismopediaceae</taxon>
        <taxon>Synechocystis</taxon>
    </lineage>
</organism>
<keyword evidence="8" id="KW-1185">Reference proteome</keyword>
<dbReference type="InterPro" id="IPR051598">
    <property type="entry name" value="TSUP/Inactive_protease-like"/>
</dbReference>
<name>A0ABR9VQR3_9SYNC</name>
<feature type="transmembrane region" description="Helical" evidence="6">
    <location>
        <begin position="74"/>
        <end position="93"/>
    </location>
</feature>
<comment type="subcellular location">
    <subcellularLocation>
        <location evidence="6">Cell membrane</location>
        <topology evidence="6">Multi-pass membrane protein</topology>
    </subcellularLocation>
    <subcellularLocation>
        <location evidence="1">Membrane</location>
        <topology evidence="1">Multi-pass membrane protein</topology>
    </subcellularLocation>
</comment>
<dbReference type="Pfam" id="PF01925">
    <property type="entry name" value="TauE"/>
    <property type="match status" value="1"/>
</dbReference>
<proteinExistence type="inferred from homology"/>
<keyword evidence="5 6" id="KW-0472">Membrane</keyword>
<evidence type="ECO:0000313" key="7">
    <source>
        <dbReference type="EMBL" id="MBE9253679.1"/>
    </source>
</evidence>
<feature type="transmembrane region" description="Helical" evidence="6">
    <location>
        <begin position="187"/>
        <end position="208"/>
    </location>
</feature>
<feature type="transmembrane region" description="Helical" evidence="6">
    <location>
        <begin position="43"/>
        <end position="62"/>
    </location>
</feature>
<evidence type="ECO:0000256" key="1">
    <source>
        <dbReference type="ARBA" id="ARBA00004141"/>
    </source>
</evidence>
<feature type="transmembrane region" description="Helical" evidence="6">
    <location>
        <begin position="6"/>
        <end position="36"/>
    </location>
</feature>
<evidence type="ECO:0000313" key="8">
    <source>
        <dbReference type="Proteomes" id="UP000658720"/>
    </source>
</evidence>
<reference evidence="7 8" key="1">
    <citation type="submission" date="2020-10" db="EMBL/GenBank/DDBJ databases">
        <authorList>
            <person name="Castelo-Branco R."/>
            <person name="Eusebio N."/>
            <person name="Adriana R."/>
            <person name="Vieira A."/>
            <person name="Brugerolle De Fraissinette N."/>
            <person name="Rezende De Castro R."/>
            <person name="Schneider M.P."/>
            <person name="Vasconcelos V."/>
            <person name="Leao P.N."/>
        </authorList>
    </citation>
    <scope>NUCLEOTIDE SEQUENCE [LARGE SCALE GENOMIC DNA]</scope>
    <source>
        <strain evidence="7 8">LEGE 00031</strain>
    </source>
</reference>
<dbReference type="RefSeq" id="WP_194019453.1">
    <property type="nucleotide sequence ID" value="NZ_JADEVV010000016.1"/>
</dbReference>
<evidence type="ECO:0000256" key="4">
    <source>
        <dbReference type="ARBA" id="ARBA00022989"/>
    </source>
</evidence>
<dbReference type="Proteomes" id="UP000658720">
    <property type="component" value="Unassembled WGS sequence"/>
</dbReference>
<evidence type="ECO:0000256" key="5">
    <source>
        <dbReference type="ARBA" id="ARBA00023136"/>
    </source>
</evidence>
<comment type="caution">
    <text evidence="7">The sequence shown here is derived from an EMBL/GenBank/DDBJ whole genome shotgun (WGS) entry which is preliminary data.</text>
</comment>
<evidence type="ECO:0000256" key="2">
    <source>
        <dbReference type="ARBA" id="ARBA00009142"/>
    </source>
</evidence>
<accession>A0ABR9VQR3</accession>
<feature type="transmembrane region" description="Helical" evidence="6">
    <location>
        <begin position="246"/>
        <end position="264"/>
    </location>
</feature>
<keyword evidence="3 6" id="KW-0812">Transmembrane</keyword>
<feature type="transmembrane region" description="Helical" evidence="6">
    <location>
        <begin position="214"/>
        <end position="234"/>
    </location>
</feature>
<comment type="similarity">
    <text evidence="2 6">Belongs to the 4-toluene sulfonate uptake permease (TSUP) (TC 2.A.102) family.</text>
</comment>
<keyword evidence="4 6" id="KW-1133">Transmembrane helix</keyword>
<feature type="transmembrane region" description="Helical" evidence="6">
    <location>
        <begin position="100"/>
        <end position="119"/>
    </location>
</feature>
<dbReference type="InterPro" id="IPR002781">
    <property type="entry name" value="TM_pro_TauE-like"/>
</dbReference>
<keyword evidence="6" id="KW-1003">Cell membrane</keyword>
<dbReference type="PANTHER" id="PTHR43701">
    <property type="entry name" value="MEMBRANE TRANSPORTER PROTEIN MJ0441-RELATED"/>
    <property type="match status" value="1"/>
</dbReference>
<feature type="transmembrane region" description="Helical" evidence="6">
    <location>
        <begin position="155"/>
        <end position="180"/>
    </location>
</feature>
<evidence type="ECO:0000256" key="3">
    <source>
        <dbReference type="ARBA" id="ARBA00022692"/>
    </source>
</evidence>
<sequence>MVLQMVGYFLAGCIGLSLGLLGGGGSVLALPILVYVMQVPPKAAIAMTLVIVGVVSLIGVIPHWRRGNVNLPKALIFGSATMVGAFGGAKLAAHPLVTETFQLVLFAVLMLVAAIFMILKSQQRPQSASTEETALAAYPVPICKYCWLWLLTEGIAIGILTGLVGVGGGFAIVPALVLLGKLPMKEAIGTSLLIIAFNSAAGFLGYFGQVSLDYHLMVSFTFFAALGILLGSYLSGFVDARNLQQGFAYFLMAIAAFILFQQRGTLWSSKTNSYLPEISSQVLLQKNGRSGRINGE</sequence>
<dbReference type="EMBL" id="JADEVV010000016">
    <property type="protein sequence ID" value="MBE9253679.1"/>
    <property type="molecule type" value="Genomic_DNA"/>
</dbReference>